<dbReference type="PANTHER" id="PTHR11102">
    <property type="entry name" value="SEL-1-LIKE PROTEIN"/>
    <property type="match status" value="1"/>
</dbReference>
<gene>
    <name evidence="2" type="ORF">F8M41_008772</name>
</gene>
<dbReference type="AlphaFoldDB" id="A0A8H4AVF1"/>
<organism evidence="2 3">
    <name type="scientific">Gigaspora margarita</name>
    <dbReference type="NCBI Taxonomy" id="4874"/>
    <lineage>
        <taxon>Eukaryota</taxon>
        <taxon>Fungi</taxon>
        <taxon>Fungi incertae sedis</taxon>
        <taxon>Mucoromycota</taxon>
        <taxon>Glomeromycotina</taxon>
        <taxon>Glomeromycetes</taxon>
        <taxon>Diversisporales</taxon>
        <taxon>Gigasporaceae</taxon>
        <taxon>Gigaspora</taxon>
    </lineage>
</organism>
<keyword evidence="2" id="KW-0418">Kinase</keyword>
<evidence type="ECO:0000256" key="1">
    <source>
        <dbReference type="ARBA" id="ARBA00038101"/>
    </source>
</evidence>
<dbReference type="InterPro" id="IPR011990">
    <property type="entry name" value="TPR-like_helical_dom_sf"/>
</dbReference>
<sequence length="157" mass="17683">MKSLEDGIVYHKNKDYETAWNIFEYHAELGSSTAKFWKGHYLADGIFVKKDIVQAAELFKEAAEDNNIDACFRYALLMTDKSSGVELNREKFIEYLTRAADAGNAMAQYNLGDMHLKGKLSSYSNVDLGIKCLKLAALNGYPTAEEVLKARNIEINE</sequence>
<dbReference type="Pfam" id="PF08238">
    <property type="entry name" value="Sel1"/>
    <property type="match status" value="3"/>
</dbReference>
<dbReference type="InterPro" id="IPR006597">
    <property type="entry name" value="Sel1-like"/>
</dbReference>
<dbReference type="GO" id="GO:0016301">
    <property type="term" value="F:kinase activity"/>
    <property type="evidence" value="ECO:0007669"/>
    <property type="project" value="UniProtKB-KW"/>
</dbReference>
<comment type="caution">
    <text evidence="2">The sequence shown here is derived from an EMBL/GenBank/DDBJ whole genome shotgun (WGS) entry which is preliminary data.</text>
</comment>
<dbReference type="SUPFAM" id="SSF81901">
    <property type="entry name" value="HCP-like"/>
    <property type="match status" value="1"/>
</dbReference>
<comment type="similarity">
    <text evidence="1">Belongs to the sel-1 family.</text>
</comment>
<keyword evidence="2" id="KW-0808">Transferase</keyword>
<protein>
    <submittedName>
        <fullName evidence="2">Kinase-like protein</fullName>
    </submittedName>
</protein>
<proteinExistence type="inferred from homology"/>
<dbReference type="OrthoDB" id="2397917at2759"/>
<dbReference type="Proteomes" id="UP000439903">
    <property type="component" value="Unassembled WGS sequence"/>
</dbReference>
<name>A0A8H4AVF1_GIGMA</name>
<dbReference type="PANTHER" id="PTHR11102:SF160">
    <property type="entry name" value="ERAD-ASSOCIATED E3 UBIQUITIN-PROTEIN LIGASE COMPONENT HRD3"/>
    <property type="match status" value="1"/>
</dbReference>
<evidence type="ECO:0000313" key="3">
    <source>
        <dbReference type="Proteomes" id="UP000439903"/>
    </source>
</evidence>
<accession>A0A8H4AVF1</accession>
<evidence type="ECO:0000313" key="2">
    <source>
        <dbReference type="EMBL" id="KAF0536930.1"/>
    </source>
</evidence>
<dbReference type="Gene3D" id="1.25.40.10">
    <property type="entry name" value="Tetratricopeptide repeat domain"/>
    <property type="match status" value="1"/>
</dbReference>
<keyword evidence="3" id="KW-1185">Reference proteome</keyword>
<dbReference type="EMBL" id="WTPW01000194">
    <property type="protein sequence ID" value="KAF0536930.1"/>
    <property type="molecule type" value="Genomic_DNA"/>
</dbReference>
<dbReference type="InterPro" id="IPR050767">
    <property type="entry name" value="Sel1_AlgK"/>
</dbReference>
<reference evidence="2 3" key="1">
    <citation type="journal article" date="2019" name="Environ. Microbiol.">
        <title>At the nexus of three kingdoms: the genome of the mycorrhizal fungus Gigaspora margarita provides insights into plant, endobacterial and fungal interactions.</title>
        <authorList>
            <person name="Venice F."/>
            <person name="Ghignone S."/>
            <person name="Salvioli di Fossalunga A."/>
            <person name="Amselem J."/>
            <person name="Novero M."/>
            <person name="Xianan X."/>
            <person name="Sedzielewska Toro K."/>
            <person name="Morin E."/>
            <person name="Lipzen A."/>
            <person name="Grigoriev I.V."/>
            <person name="Henrissat B."/>
            <person name="Martin F.M."/>
            <person name="Bonfante P."/>
        </authorList>
    </citation>
    <scope>NUCLEOTIDE SEQUENCE [LARGE SCALE GENOMIC DNA]</scope>
    <source>
        <strain evidence="2 3">BEG34</strain>
    </source>
</reference>
<dbReference type="SMART" id="SM00671">
    <property type="entry name" value="SEL1"/>
    <property type="match status" value="3"/>
</dbReference>